<dbReference type="EMBL" id="JALNTZ010000001">
    <property type="protein sequence ID" value="KAJ3664809.1"/>
    <property type="molecule type" value="Genomic_DNA"/>
</dbReference>
<comment type="caution">
    <text evidence="1">The sequence shown here is derived from an EMBL/GenBank/DDBJ whole genome shotgun (WGS) entry which is preliminary data.</text>
</comment>
<proteinExistence type="predicted"/>
<evidence type="ECO:0000313" key="1">
    <source>
        <dbReference type="EMBL" id="KAJ3664809.1"/>
    </source>
</evidence>
<gene>
    <name evidence="1" type="ORF">Zmor_000352</name>
</gene>
<protein>
    <submittedName>
        <fullName evidence="1">Uncharacterized protein</fullName>
    </submittedName>
</protein>
<sequence length="102" mass="11436">MQRWRRLRVNPCLIAKPQRTGARSQLAVLGQTECATWSLYKASARCPVMMAAFALLYVRHSLSMPCEGRRATEGQFGVRREAEFACGRRDGVKKSGAILGHR</sequence>
<dbReference type="AlphaFoldDB" id="A0AA38MRE8"/>
<keyword evidence="2" id="KW-1185">Reference proteome</keyword>
<reference evidence="1" key="1">
    <citation type="journal article" date="2023" name="G3 (Bethesda)">
        <title>Whole genome assemblies of Zophobas morio and Tenebrio molitor.</title>
        <authorList>
            <person name="Kaur S."/>
            <person name="Stinson S.A."/>
            <person name="diCenzo G.C."/>
        </authorList>
    </citation>
    <scope>NUCLEOTIDE SEQUENCE</scope>
    <source>
        <strain evidence="1">QUZm001</strain>
    </source>
</reference>
<organism evidence="1 2">
    <name type="scientific">Zophobas morio</name>
    <dbReference type="NCBI Taxonomy" id="2755281"/>
    <lineage>
        <taxon>Eukaryota</taxon>
        <taxon>Metazoa</taxon>
        <taxon>Ecdysozoa</taxon>
        <taxon>Arthropoda</taxon>
        <taxon>Hexapoda</taxon>
        <taxon>Insecta</taxon>
        <taxon>Pterygota</taxon>
        <taxon>Neoptera</taxon>
        <taxon>Endopterygota</taxon>
        <taxon>Coleoptera</taxon>
        <taxon>Polyphaga</taxon>
        <taxon>Cucujiformia</taxon>
        <taxon>Tenebrionidae</taxon>
        <taxon>Zophobas</taxon>
    </lineage>
</organism>
<accession>A0AA38MRE8</accession>
<name>A0AA38MRE8_9CUCU</name>
<evidence type="ECO:0000313" key="2">
    <source>
        <dbReference type="Proteomes" id="UP001168821"/>
    </source>
</evidence>
<dbReference type="Proteomes" id="UP001168821">
    <property type="component" value="Unassembled WGS sequence"/>
</dbReference>